<dbReference type="EMBL" id="JAAAMU010000001">
    <property type="protein sequence ID" value="NBC67752.1"/>
    <property type="molecule type" value="Genomic_DNA"/>
</dbReference>
<dbReference type="RefSeq" id="WP_161693836.1">
    <property type="nucleotide sequence ID" value="NZ_JAAAMU010000001.1"/>
</dbReference>
<sequence>MLMLLKRLHGKFIVLKTGSGEEIGGRIIRLHNGIVVLRTLLGTKIYVPLKKIIAVISR</sequence>
<evidence type="ECO:0000313" key="1">
    <source>
        <dbReference type="EMBL" id="NBC67752.1"/>
    </source>
</evidence>
<dbReference type="AlphaFoldDB" id="A0A7X4YK40"/>
<evidence type="ECO:0000313" key="2">
    <source>
        <dbReference type="Proteomes" id="UP000558113"/>
    </source>
</evidence>
<name>A0A7X4YK40_9BACL</name>
<proteinExistence type="predicted"/>
<dbReference type="Proteomes" id="UP000558113">
    <property type="component" value="Unassembled WGS sequence"/>
</dbReference>
<protein>
    <recommendedName>
        <fullName evidence="3">DUF2642 domain-containing protein</fullName>
    </recommendedName>
</protein>
<comment type="caution">
    <text evidence="1">The sequence shown here is derived from an EMBL/GenBank/DDBJ whole genome shotgun (WGS) entry which is preliminary data.</text>
</comment>
<gene>
    <name evidence="1" type="ORF">GT003_01955</name>
</gene>
<accession>A0A7X4YK40</accession>
<organism evidence="1 2">
    <name type="scientific">Paenibacillus sacheonensis</name>
    <dbReference type="NCBI Taxonomy" id="742054"/>
    <lineage>
        <taxon>Bacteria</taxon>
        <taxon>Bacillati</taxon>
        <taxon>Bacillota</taxon>
        <taxon>Bacilli</taxon>
        <taxon>Bacillales</taxon>
        <taxon>Paenibacillaceae</taxon>
        <taxon>Paenibacillus</taxon>
    </lineage>
</organism>
<reference evidence="1 2" key="1">
    <citation type="submission" date="2020-01" db="EMBL/GenBank/DDBJ databases">
        <title>Paenibacillus soybeanensis sp. nov. isolated from the nodules of soybean (Glycine max(L.) Merr).</title>
        <authorList>
            <person name="Wang H."/>
        </authorList>
    </citation>
    <scope>NUCLEOTIDE SEQUENCE [LARGE SCALE GENOMIC DNA]</scope>
    <source>
        <strain evidence="1 2">DSM 23054</strain>
    </source>
</reference>
<keyword evidence="2" id="KW-1185">Reference proteome</keyword>
<evidence type="ECO:0008006" key="3">
    <source>
        <dbReference type="Google" id="ProtNLM"/>
    </source>
</evidence>